<dbReference type="PROSITE" id="PS51833">
    <property type="entry name" value="HDOD"/>
    <property type="match status" value="1"/>
</dbReference>
<evidence type="ECO:0000259" key="1">
    <source>
        <dbReference type="PROSITE" id="PS51833"/>
    </source>
</evidence>
<name>A0ABT3P2V3_9ALTE</name>
<feature type="domain" description="HDOD" evidence="1">
    <location>
        <begin position="13"/>
        <end position="206"/>
    </location>
</feature>
<evidence type="ECO:0000313" key="2">
    <source>
        <dbReference type="EMBL" id="MCW8107097.1"/>
    </source>
</evidence>
<dbReference type="EMBL" id="JAPFRD010000002">
    <property type="protein sequence ID" value="MCW8107097.1"/>
    <property type="molecule type" value="Genomic_DNA"/>
</dbReference>
<organism evidence="2 3">
    <name type="scientific">Alteromonas aquimaris</name>
    <dbReference type="NCBI Taxonomy" id="2998417"/>
    <lineage>
        <taxon>Bacteria</taxon>
        <taxon>Pseudomonadati</taxon>
        <taxon>Pseudomonadota</taxon>
        <taxon>Gammaproteobacteria</taxon>
        <taxon>Alteromonadales</taxon>
        <taxon>Alteromonadaceae</taxon>
        <taxon>Alteromonas/Salinimonas group</taxon>
        <taxon>Alteromonas</taxon>
    </lineage>
</organism>
<accession>A0ABT3P2V3</accession>
<evidence type="ECO:0000313" key="3">
    <source>
        <dbReference type="Proteomes" id="UP001142810"/>
    </source>
</evidence>
<dbReference type="SUPFAM" id="SSF109604">
    <property type="entry name" value="HD-domain/PDEase-like"/>
    <property type="match status" value="1"/>
</dbReference>
<comment type="caution">
    <text evidence="2">The sequence shown here is derived from an EMBL/GenBank/DDBJ whole genome shotgun (WGS) entry which is preliminary data.</text>
</comment>
<dbReference type="Gene3D" id="1.10.3210.10">
    <property type="entry name" value="Hypothetical protein af1432"/>
    <property type="match status" value="1"/>
</dbReference>
<dbReference type="Proteomes" id="UP001142810">
    <property type="component" value="Unassembled WGS sequence"/>
</dbReference>
<gene>
    <name evidence="2" type="ORF">OPS25_01085</name>
</gene>
<reference evidence="2" key="1">
    <citation type="submission" date="2022-11" db="EMBL/GenBank/DDBJ databases">
        <title>Alteromonas sp. nov., isolated from sea water of the Qingdao.</title>
        <authorList>
            <person name="Wang Q."/>
        </authorList>
    </citation>
    <scope>NUCLEOTIDE SEQUENCE</scope>
    <source>
        <strain evidence="2">ASW11-7</strain>
    </source>
</reference>
<dbReference type="PANTHER" id="PTHR33525">
    <property type="match status" value="1"/>
</dbReference>
<sequence length="275" mass="31298">MSLTKYVTYASQSFTLPDICLRIRDILDDHRSDADDIAKLISVDPSLTAKILRLANSALFRFPSQIGSISKAVNVIGGEALYNLVVAETANTAFAQFDSPLINPEQHWRDSVYCGMVAKFLAKNCRIRGIERFFVMGILQNLSELVIAKCSPEKYENYLKDDADLLPWEKQLNHFKFTFAQCSGTIMESWKLPLSLYFPVMHLHDHKQKAIDAEIAVLAVAVRTLFNKQQQEESNKIELITPELDKIIKIDKDTINDAIHYSRRETDMIASLVRQ</sequence>
<protein>
    <submittedName>
        <fullName evidence="2">HDOD domain-containing protein</fullName>
    </submittedName>
</protein>
<dbReference type="PANTHER" id="PTHR33525:SF3">
    <property type="entry name" value="RIBONUCLEASE Y"/>
    <property type="match status" value="1"/>
</dbReference>
<dbReference type="InterPro" id="IPR013976">
    <property type="entry name" value="HDOD"/>
</dbReference>
<dbReference type="InterPro" id="IPR052340">
    <property type="entry name" value="RNase_Y/CdgJ"/>
</dbReference>
<keyword evidence="3" id="KW-1185">Reference proteome</keyword>
<dbReference type="Pfam" id="PF08668">
    <property type="entry name" value="HDOD"/>
    <property type="match status" value="1"/>
</dbReference>
<dbReference type="RefSeq" id="WP_265615798.1">
    <property type="nucleotide sequence ID" value="NZ_JAPFRD010000002.1"/>
</dbReference>
<proteinExistence type="predicted"/>